<dbReference type="InterPro" id="IPR036397">
    <property type="entry name" value="RNaseH_sf"/>
</dbReference>
<keyword evidence="2" id="KW-1185">Reference proteome</keyword>
<proteinExistence type="predicted"/>
<evidence type="ECO:0000313" key="2">
    <source>
        <dbReference type="Proteomes" id="UP001234989"/>
    </source>
</evidence>
<dbReference type="GO" id="GO:0003676">
    <property type="term" value="F:nucleic acid binding"/>
    <property type="evidence" value="ECO:0007669"/>
    <property type="project" value="InterPro"/>
</dbReference>
<dbReference type="Proteomes" id="UP001234989">
    <property type="component" value="Chromosome 8"/>
</dbReference>
<dbReference type="InterPro" id="IPR012337">
    <property type="entry name" value="RNaseH-like_sf"/>
</dbReference>
<name>A0AAF0ZLE2_SOLVR</name>
<dbReference type="PANTHER" id="PTHR47723:SF24">
    <property type="entry name" value="RNASE H TYPE-1 DOMAIN-CONTAINING PROTEIN"/>
    <property type="match status" value="1"/>
</dbReference>
<organism evidence="1 2">
    <name type="scientific">Solanum verrucosum</name>
    <dbReference type="NCBI Taxonomy" id="315347"/>
    <lineage>
        <taxon>Eukaryota</taxon>
        <taxon>Viridiplantae</taxon>
        <taxon>Streptophyta</taxon>
        <taxon>Embryophyta</taxon>
        <taxon>Tracheophyta</taxon>
        <taxon>Spermatophyta</taxon>
        <taxon>Magnoliopsida</taxon>
        <taxon>eudicotyledons</taxon>
        <taxon>Gunneridae</taxon>
        <taxon>Pentapetalae</taxon>
        <taxon>asterids</taxon>
        <taxon>lamiids</taxon>
        <taxon>Solanales</taxon>
        <taxon>Solanaceae</taxon>
        <taxon>Solanoideae</taxon>
        <taxon>Solaneae</taxon>
        <taxon>Solanum</taxon>
    </lineage>
</organism>
<reference evidence="1" key="1">
    <citation type="submission" date="2023-08" db="EMBL/GenBank/DDBJ databases">
        <title>A de novo genome assembly of Solanum verrucosum Schlechtendal, a Mexican diploid species geographically isolated from the other diploid A-genome species in potato relatives.</title>
        <authorList>
            <person name="Hosaka K."/>
        </authorList>
    </citation>
    <scope>NUCLEOTIDE SEQUENCE</scope>
    <source>
        <tissue evidence="1">Young leaves</tissue>
    </source>
</reference>
<dbReference type="SUPFAM" id="SSF53098">
    <property type="entry name" value="Ribonuclease H-like"/>
    <property type="match status" value="1"/>
</dbReference>
<protein>
    <recommendedName>
        <fullName evidence="3">RNase H type-1 domain-containing protein</fullName>
    </recommendedName>
</protein>
<evidence type="ECO:0000313" key="1">
    <source>
        <dbReference type="EMBL" id="WMV41973.1"/>
    </source>
</evidence>
<sequence>MELWRLMKIVYPRHHHHPSGWSNMINMLENYKPKLHCVAVKCKPLEKEILKYNTNGALRGNSGRSSYGFSCRDYKRDLIYAQGEEIQELTNIEDEAVTIREAFYLCTVMNLNKVYIETDSLIMVKGSLVNQQWFSGAGHVQGVGSGSDKLDIRAHKFKRPKSSGDNHDGQQRWISQDVADTSKIHEFFRINPPDFIGLSVTEDPENFVEEQ</sequence>
<evidence type="ECO:0008006" key="3">
    <source>
        <dbReference type="Google" id="ProtNLM"/>
    </source>
</evidence>
<accession>A0AAF0ZLE2</accession>
<dbReference type="InterPro" id="IPR053151">
    <property type="entry name" value="RNase_H-like"/>
</dbReference>
<gene>
    <name evidence="1" type="ORF">MTR67_035358</name>
</gene>
<dbReference type="Gene3D" id="3.30.420.10">
    <property type="entry name" value="Ribonuclease H-like superfamily/Ribonuclease H"/>
    <property type="match status" value="1"/>
</dbReference>
<dbReference type="PANTHER" id="PTHR47723">
    <property type="entry name" value="OS05G0353850 PROTEIN"/>
    <property type="match status" value="1"/>
</dbReference>
<dbReference type="AlphaFoldDB" id="A0AAF0ZLE2"/>
<dbReference type="EMBL" id="CP133619">
    <property type="protein sequence ID" value="WMV41973.1"/>
    <property type="molecule type" value="Genomic_DNA"/>
</dbReference>